<dbReference type="PANTHER" id="PTHR32282">
    <property type="entry name" value="BINDING PROTEIN TRANSPEPTIDASE, PUTATIVE-RELATED"/>
    <property type="match status" value="1"/>
</dbReference>
<evidence type="ECO:0000256" key="4">
    <source>
        <dbReference type="ARBA" id="ARBA00022676"/>
    </source>
</evidence>
<keyword evidence="5" id="KW-0808">Transferase</keyword>
<evidence type="ECO:0000259" key="12">
    <source>
        <dbReference type="Pfam" id="PF00912"/>
    </source>
</evidence>
<sequence length="220" mass="23693">MKKAGLVAAGVLVLLIAGLLAYGAKGYRDAVNDAPALARRADRLMAAGRGPEALGPGRIDQLLAVEDRGFVRHHGVDLDSRGAGKTTLTQSLAKRLAFDRFAPGVKKIRQTGYAMGLESRLTKRQIIALWLDTAQMGRGPNGWMTGFFTASRQAFGQPPAALDQRRFLSLVAVGIAPRRFDLFHRDTALENRVGRIERLVAGTCRPTGNGDVWLEGCAGT</sequence>
<evidence type="ECO:0000256" key="1">
    <source>
        <dbReference type="ARBA" id="ARBA00004236"/>
    </source>
</evidence>
<name>A0ABT5WNF0_9SPHN</name>
<dbReference type="InterPro" id="IPR001264">
    <property type="entry name" value="Glyco_trans_51"/>
</dbReference>
<evidence type="ECO:0000256" key="8">
    <source>
        <dbReference type="ARBA" id="ARBA00023136"/>
    </source>
</evidence>
<proteinExistence type="predicted"/>
<dbReference type="Gene3D" id="1.10.3810.10">
    <property type="entry name" value="Biosynthetic peptidoglycan transglycosylase-like"/>
    <property type="match status" value="1"/>
</dbReference>
<keyword evidence="3" id="KW-1003">Cell membrane</keyword>
<evidence type="ECO:0000256" key="6">
    <source>
        <dbReference type="ARBA" id="ARBA00022960"/>
    </source>
</evidence>
<evidence type="ECO:0000256" key="11">
    <source>
        <dbReference type="ARBA" id="ARBA00049902"/>
    </source>
</evidence>
<accession>A0ABT5WNF0</accession>
<evidence type="ECO:0000256" key="10">
    <source>
        <dbReference type="ARBA" id="ARBA00034000"/>
    </source>
</evidence>
<evidence type="ECO:0000256" key="2">
    <source>
        <dbReference type="ARBA" id="ARBA00004752"/>
    </source>
</evidence>
<keyword evidence="8" id="KW-0472">Membrane</keyword>
<evidence type="ECO:0000313" key="13">
    <source>
        <dbReference type="EMBL" id="MDE8651580.1"/>
    </source>
</evidence>
<reference evidence="13 14" key="1">
    <citation type="submission" date="2023-03" db="EMBL/GenBank/DDBJ databases">
        <title>NovoSphingobium album sp. nov. isolated from polycyclic aromatic hydrocarbons- and heavy-metal polluted soil.</title>
        <authorList>
            <person name="Liu Z."/>
            <person name="Wang K."/>
        </authorList>
    </citation>
    <scope>NUCLEOTIDE SEQUENCE [LARGE SCALE GENOMIC DNA]</scope>
    <source>
        <strain evidence="13 14">H3SJ31-1</strain>
    </source>
</reference>
<keyword evidence="14" id="KW-1185">Reference proteome</keyword>
<comment type="caution">
    <text evidence="13">The sequence shown here is derived from an EMBL/GenBank/DDBJ whole genome shotgun (WGS) entry which is preliminary data.</text>
</comment>
<evidence type="ECO:0000256" key="7">
    <source>
        <dbReference type="ARBA" id="ARBA00022984"/>
    </source>
</evidence>
<evidence type="ECO:0000256" key="3">
    <source>
        <dbReference type="ARBA" id="ARBA00022475"/>
    </source>
</evidence>
<evidence type="ECO:0000313" key="14">
    <source>
        <dbReference type="Proteomes" id="UP001216253"/>
    </source>
</evidence>
<comment type="subcellular location">
    <subcellularLocation>
        <location evidence="1">Cell membrane</location>
    </subcellularLocation>
</comment>
<dbReference type="PANTHER" id="PTHR32282:SF11">
    <property type="entry name" value="PENICILLIN-BINDING PROTEIN 1B"/>
    <property type="match status" value="1"/>
</dbReference>
<dbReference type="Proteomes" id="UP001216253">
    <property type="component" value="Unassembled WGS sequence"/>
</dbReference>
<dbReference type="SUPFAM" id="SSF53955">
    <property type="entry name" value="Lysozyme-like"/>
    <property type="match status" value="1"/>
</dbReference>
<comment type="catalytic activity">
    <reaction evidence="11">
        <text>[GlcNAc-(1-&gt;4)-Mur2Ac(oyl-L-Ala-gamma-D-Glu-L-Lys-D-Ala-D-Ala)](n)-di-trans,octa-cis-undecaprenyl diphosphate + beta-D-GlcNAc-(1-&gt;4)-Mur2Ac(oyl-L-Ala-gamma-D-Glu-L-Lys-D-Ala-D-Ala)-di-trans,octa-cis-undecaprenyl diphosphate = [GlcNAc-(1-&gt;4)-Mur2Ac(oyl-L-Ala-gamma-D-Glu-L-Lys-D-Ala-D-Ala)](n+1)-di-trans,octa-cis-undecaprenyl diphosphate + di-trans,octa-cis-undecaprenyl diphosphate + H(+)</text>
        <dbReference type="Rhea" id="RHEA:23708"/>
        <dbReference type="Rhea" id="RHEA-COMP:9602"/>
        <dbReference type="Rhea" id="RHEA-COMP:9603"/>
        <dbReference type="ChEBI" id="CHEBI:15378"/>
        <dbReference type="ChEBI" id="CHEBI:58405"/>
        <dbReference type="ChEBI" id="CHEBI:60033"/>
        <dbReference type="ChEBI" id="CHEBI:78435"/>
        <dbReference type="EC" id="2.4.99.28"/>
    </reaction>
</comment>
<organism evidence="13 14">
    <name type="scientific">Novosphingobium album</name>
    <name type="common">ex Liu et al. 2023</name>
    <dbReference type="NCBI Taxonomy" id="3031130"/>
    <lineage>
        <taxon>Bacteria</taxon>
        <taxon>Pseudomonadati</taxon>
        <taxon>Pseudomonadota</taxon>
        <taxon>Alphaproteobacteria</taxon>
        <taxon>Sphingomonadales</taxon>
        <taxon>Sphingomonadaceae</taxon>
        <taxon>Novosphingobium</taxon>
    </lineage>
</organism>
<evidence type="ECO:0000256" key="9">
    <source>
        <dbReference type="ARBA" id="ARBA00023316"/>
    </source>
</evidence>
<comment type="catalytic activity">
    <reaction evidence="10">
        <text>Preferential cleavage: (Ac)2-L-Lys-D-Ala-|-D-Ala. Also transpeptidation of peptidyl-alanyl moieties that are N-acyl substituents of D-alanine.</text>
        <dbReference type="EC" id="3.4.16.4"/>
    </reaction>
</comment>
<protein>
    <submittedName>
        <fullName evidence="13">Transglycosylase domain-containing protein</fullName>
    </submittedName>
</protein>
<keyword evidence="6" id="KW-0133">Cell shape</keyword>
<dbReference type="InterPro" id="IPR050396">
    <property type="entry name" value="Glycosyltr_51/Transpeptidase"/>
</dbReference>
<comment type="pathway">
    <text evidence="2">Cell wall biogenesis; peptidoglycan biosynthesis.</text>
</comment>
<keyword evidence="9" id="KW-0961">Cell wall biogenesis/degradation</keyword>
<dbReference type="InterPro" id="IPR036950">
    <property type="entry name" value="PBP_transglycosylase"/>
</dbReference>
<evidence type="ECO:0000256" key="5">
    <source>
        <dbReference type="ARBA" id="ARBA00022679"/>
    </source>
</evidence>
<dbReference type="Pfam" id="PF00912">
    <property type="entry name" value="Transgly"/>
    <property type="match status" value="1"/>
</dbReference>
<feature type="domain" description="Glycosyl transferase family 51" evidence="12">
    <location>
        <begin position="59"/>
        <end position="195"/>
    </location>
</feature>
<dbReference type="InterPro" id="IPR023346">
    <property type="entry name" value="Lysozyme-like_dom_sf"/>
</dbReference>
<dbReference type="EMBL" id="JARESE010000019">
    <property type="protein sequence ID" value="MDE8651580.1"/>
    <property type="molecule type" value="Genomic_DNA"/>
</dbReference>
<keyword evidence="7" id="KW-0573">Peptidoglycan synthesis</keyword>
<gene>
    <name evidence="13" type="ORF">PYV00_07585</name>
</gene>
<keyword evidence="4" id="KW-0328">Glycosyltransferase</keyword>